<dbReference type="EMBL" id="JACSPR010000002">
    <property type="protein sequence ID" value="MBD8029351.1"/>
    <property type="molecule type" value="Genomic_DNA"/>
</dbReference>
<feature type="domain" description="Fe/B12 periplasmic-binding" evidence="7">
    <location>
        <begin position="65"/>
        <end position="347"/>
    </location>
</feature>
<keyword evidence="9" id="KW-1185">Reference proteome</keyword>
<dbReference type="PANTHER" id="PTHR30532">
    <property type="entry name" value="IRON III DICITRATE-BINDING PERIPLASMIC PROTEIN"/>
    <property type="match status" value="1"/>
</dbReference>
<sequence length="348" mass="36874">MRRSRGISGLLAVTLTLTLAACTDSGSQTSTPNNTPPSAESSDGTFPVTIEHAFGETTIPARPERVATVAWSNHEVPLAMGVTPVGFEKATWGDDDGDGVLPWVAEQLAVLGAPEPVLFDATDSLPFESISNTQPDVILAAYSGLTQEDYDQLSQIAPVVAYPEQPWGTTLEDQILMNATALGLESEGEQLVAKLEGEVAAAMDAHPQLRETTPVFAFFDESDLSQIGVYTPLDPRMGFLLDAGMQQASILEEYAGSDSFYEQISAENPEAFDDVDLIITYGSEDAAVNAALLEKLQADPLLSRIPAIAQGRVVFLGENPIAAAATPSPLSIPWGIDEYFATLAGGLG</sequence>
<organism evidence="8 9">
    <name type="scientific">Corynebacterium gallinarum</name>
    <dbReference type="NCBI Taxonomy" id="2762214"/>
    <lineage>
        <taxon>Bacteria</taxon>
        <taxon>Bacillati</taxon>
        <taxon>Actinomycetota</taxon>
        <taxon>Actinomycetes</taxon>
        <taxon>Mycobacteriales</taxon>
        <taxon>Corynebacteriaceae</taxon>
        <taxon>Corynebacterium</taxon>
    </lineage>
</organism>
<dbReference type="Proteomes" id="UP000650224">
    <property type="component" value="Unassembled WGS sequence"/>
</dbReference>
<evidence type="ECO:0000313" key="8">
    <source>
        <dbReference type="EMBL" id="MBD8029351.1"/>
    </source>
</evidence>
<feature type="chain" id="PRO_5034585556" evidence="6">
    <location>
        <begin position="21"/>
        <end position="348"/>
    </location>
</feature>
<dbReference type="CDD" id="cd01146">
    <property type="entry name" value="FhuD"/>
    <property type="match status" value="1"/>
</dbReference>
<evidence type="ECO:0000256" key="3">
    <source>
        <dbReference type="ARBA" id="ARBA00022448"/>
    </source>
</evidence>
<feature type="signal peptide" evidence="6">
    <location>
        <begin position="1"/>
        <end position="20"/>
    </location>
</feature>
<comment type="similarity">
    <text evidence="2">Belongs to the bacterial solute-binding protein 8 family.</text>
</comment>
<evidence type="ECO:0000256" key="1">
    <source>
        <dbReference type="ARBA" id="ARBA00004196"/>
    </source>
</evidence>
<dbReference type="GO" id="GO:1901678">
    <property type="term" value="P:iron coordination entity transport"/>
    <property type="evidence" value="ECO:0007669"/>
    <property type="project" value="UniProtKB-ARBA"/>
</dbReference>
<proteinExistence type="inferred from homology"/>
<evidence type="ECO:0000256" key="5">
    <source>
        <dbReference type="SAM" id="MobiDB-lite"/>
    </source>
</evidence>
<comment type="subcellular location">
    <subcellularLocation>
        <location evidence="1">Cell envelope</location>
    </subcellularLocation>
</comment>
<dbReference type="PROSITE" id="PS51257">
    <property type="entry name" value="PROKAR_LIPOPROTEIN"/>
    <property type="match status" value="1"/>
</dbReference>
<dbReference type="InterPro" id="IPR051313">
    <property type="entry name" value="Bact_iron-sidero_bind"/>
</dbReference>
<feature type="region of interest" description="Disordered" evidence="5">
    <location>
        <begin position="23"/>
        <end position="45"/>
    </location>
</feature>
<evidence type="ECO:0000256" key="4">
    <source>
        <dbReference type="ARBA" id="ARBA00022729"/>
    </source>
</evidence>
<accession>A0A8I0HCX7</accession>
<keyword evidence="3" id="KW-0813">Transport</keyword>
<dbReference type="GO" id="GO:0030288">
    <property type="term" value="C:outer membrane-bounded periplasmic space"/>
    <property type="evidence" value="ECO:0007669"/>
    <property type="project" value="TreeGrafter"/>
</dbReference>
<dbReference type="RefSeq" id="WP_191732600.1">
    <property type="nucleotide sequence ID" value="NZ_JACSPR010000002.1"/>
</dbReference>
<comment type="caution">
    <text evidence="8">The sequence shown here is derived from an EMBL/GenBank/DDBJ whole genome shotgun (WGS) entry which is preliminary data.</text>
</comment>
<evidence type="ECO:0000256" key="6">
    <source>
        <dbReference type="SAM" id="SignalP"/>
    </source>
</evidence>
<dbReference type="PANTHER" id="PTHR30532:SF24">
    <property type="entry name" value="FERRIC ENTEROBACTIN-BINDING PERIPLASMIC PROTEIN FEPB"/>
    <property type="match status" value="1"/>
</dbReference>
<protein>
    <submittedName>
        <fullName evidence="8">Iron-siderophore ABC transporter substrate-binding protein</fullName>
    </submittedName>
</protein>
<dbReference type="Gene3D" id="3.40.50.1980">
    <property type="entry name" value="Nitrogenase molybdenum iron protein domain"/>
    <property type="match status" value="2"/>
</dbReference>
<dbReference type="PROSITE" id="PS50983">
    <property type="entry name" value="FE_B12_PBP"/>
    <property type="match status" value="1"/>
</dbReference>
<dbReference type="InterPro" id="IPR002491">
    <property type="entry name" value="ABC_transptr_periplasmic_BD"/>
</dbReference>
<keyword evidence="4 6" id="KW-0732">Signal</keyword>
<feature type="compositionally biased region" description="Polar residues" evidence="5">
    <location>
        <begin position="24"/>
        <end position="44"/>
    </location>
</feature>
<gene>
    <name evidence="8" type="ORF">H9627_03240</name>
</gene>
<reference evidence="8 9" key="1">
    <citation type="submission" date="2020-08" db="EMBL/GenBank/DDBJ databases">
        <title>A Genomic Blueprint of the Chicken Gut Microbiome.</title>
        <authorList>
            <person name="Gilroy R."/>
            <person name="Ravi A."/>
            <person name="Getino M."/>
            <person name="Pursley I."/>
            <person name="Horton D.L."/>
            <person name="Alikhan N.-F."/>
            <person name="Baker D."/>
            <person name="Gharbi K."/>
            <person name="Hall N."/>
            <person name="Watson M."/>
            <person name="Adriaenssens E.M."/>
            <person name="Foster-Nyarko E."/>
            <person name="Jarju S."/>
            <person name="Secka A."/>
            <person name="Antonio M."/>
            <person name="Oren A."/>
            <person name="Chaudhuri R."/>
            <person name="La Ragione R.M."/>
            <person name="Hildebrand F."/>
            <person name="Pallen M.J."/>
        </authorList>
    </citation>
    <scope>NUCLEOTIDE SEQUENCE [LARGE SCALE GENOMIC DNA]</scope>
    <source>
        <strain evidence="8 9">Sa1YVA5</strain>
    </source>
</reference>
<dbReference type="AlphaFoldDB" id="A0A8I0HCX7"/>
<evidence type="ECO:0000259" key="7">
    <source>
        <dbReference type="PROSITE" id="PS50983"/>
    </source>
</evidence>
<evidence type="ECO:0000256" key="2">
    <source>
        <dbReference type="ARBA" id="ARBA00008814"/>
    </source>
</evidence>
<evidence type="ECO:0000313" key="9">
    <source>
        <dbReference type="Proteomes" id="UP000650224"/>
    </source>
</evidence>
<dbReference type="SUPFAM" id="SSF53807">
    <property type="entry name" value="Helical backbone' metal receptor"/>
    <property type="match status" value="1"/>
</dbReference>
<name>A0A8I0HCX7_9CORY</name>
<dbReference type="Pfam" id="PF01497">
    <property type="entry name" value="Peripla_BP_2"/>
    <property type="match status" value="1"/>
</dbReference>